<dbReference type="PANTHER" id="PTHR33546">
    <property type="entry name" value="LARGE, MULTIFUNCTIONAL SECRETED PROTEIN-RELATED"/>
    <property type="match status" value="1"/>
</dbReference>
<dbReference type="Gene3D" id="2.120.10.30">
    <property type="entry name" value="TolB, C-terminal domain"/>
    <property type="match status" value="1"/>
</dbReference>
<dbReference type="EMBL" id="VAUV01000005">
    <property type="protein sequence ID" value="TLD71507.1"/>
    <property type="molecule type" value="Genomic_DNA"/>
</dbReference>
<accession>A0A5R8KGX8</accession>
<dbReference type="InterPro" id="IPR013427">
    <property type="entry name" value="Haem-bd_dom_put"/>
</dbReference>
<dbReference type="Pfam" id="PF23500">
    <property type="entry name" value="DUF7133"/>
    <property type="match status" value="1"/>
</dbReference>
<dbReference type="InterPro" id="IPR011042">
    <property type="entry name" value="6-blade_b-propeller_TolB-like"/>
</dbReference>
<dbReference type="InterPro" id="IPR011041">
    <property type="entry name" value="Quinoprot_gluc/sorb_DH_b-prop"/>
</dbReference>
<dbReference type="SUPFAM" id="SSF50952">
    <property type="entry name" value="Soluble quinoprotein glucose dehydrogenase"/>
    <property type="match status" value="1"/>
</dbReference>
<gene>
    <name evidence="6" type="ORF">FEM03_08260</name>
</gene>
<dbReference type="InterPro" id="IPR009056">
    <property type="entry name" value="Cyt_c-like_dom"/>
</dbReference>
<dbReference type="Gene3D" id="1.10.760.10">
    <property type="entry name" value="Cytochrome c-like domain"/>
    <property type="match status" value="1"/>
</dbReference>
<keyword evidence="7" id="KW-1185">Reference proteome</keyword>
<proteinExistence type="predicted"/>
<evidence type="ECO:0000256" key="3">
    <source>
        <dbReference type="ARBA" id="ARBA00023004"/>
    </source>
</evidence>
<protein>
    <submittedName>
        <fullName evidence="6">C-type cytochrome</fullName>
    </submittedName>
</protein>
<dbReference type="InterPro" id="IPR055557">
    <property type="entry name" value="DUF7133"/>
</dbReference>
<dbReference type="AlphaFoldDB" id="A0A5R8KGX8"/>
<evidence type="ECO:0000256" key="2">
    <source>
        <dbReference type="ARBA" id="ARBA00022723"/>
    </source>
</evidence>
<evidence type="ECO:0000256" key="1">
    <source>
        <dbReference type="ARBA" id="ARBA00022617"/>
    </source>
</evidence>
<evidence type="ECO:0000256" key="4">
    <source>
        <dbReference type="PROSITE-ProRule" id="PRU00433"/>
    </source>
</evidence>
<dbReference type="InterPro" id="IPR036909">
    <property type="entry name" value="Cyt_c-like_dom_sf"/>
</dbReference>
<dbReference type="Pfam" id="PF00034">
    <property type="entry name" value="Cytochrom_C"/>
    <property type="match status" value="1"/>
</dbReference>
<name>A0A5R8KGX8_9BACT</name>
<comment type="caution">
    <text evidence="6">The sequence shown here is derived from an EMBL/GenBank/DDBJ whole genome shotgun (WGS) entry which is preliminary data.</text>
</comment>
<evidence type="ECO:0000259" key="5">
    <source>
        <dbReference type="PROSITE" id="PS51007"/>
    </source>
</evidence>
<dbReference type="InterPro" id="IPR013428">
    <property type="entry name" value="Membrane-bound_put_N"/>
</dbReference>
<keyword evidence="1 4" id="KW-0349">Heme</keyword>
<dbReference type="PROSITE" id="PS51007">
    <property type="entry name" value="CYTC"/>
    <property type="match status" value="1"/>
</dbReference>
<feature type="domain" description="Cytochrome c" evidence="5">
    <location>
        <begin position="921"/>
        <end position="1053"/>
    </location>
</feature>
<organism evidence="6 7">
    <name type="scientific">Phragmitibacter flavus</name>
    <dbReference type="NCBI Taxonomy" id="2576071"/>
    <lineage>
        <taxon>Bacteria</taxon>
        <taxon>Pseudomonadati</taxon>
        <taxon>Verrucomicrobiota</taxon>
        <taxon>Verrucomicrobiia</taxon>
        <taxon>Verrucomicrobiales</taxon>
        <taxon>Verrucomicrobiaceae</taxon>
        <taxon>Phragmitibacter</taxon>
    </lineage>
</organism>
<dbReference type="GO" id="GO:0009055">
    <property type="term" value="F:electron transfer activity"/>
    <property type="evidence" value="ECO:0007669"/>
    <property type="project" value="InterPro"/>
</dbReference>
<reference evidence="6 7" key="1">
    <citation type="submission" date="2019-05" db="EMBL/GenBank/DDBJ databases">
        <title>Verrucobacter flavum gen. nov., sp. nov. a new member of the family Verrucomicrobiaceae.</title>
        <authorList>
            <person name="Szuroczki S."/>
            <person name="Abbaszade G."/>
            <person name="Szabo A."/>
            <person name="Felfoldi T."/>
            <person name="Schumann P."/>
            <person name="Boka K."/>
            <person name="Keki Z."/>
            <person name="Toumi M."/>
            <person name="Toth E."/>
        </authorList>
    </citation>
    <scope>NUCLEOTIDE SEQUENCE [LARGE SCALE GENOMIC DNA]</scope>
    <source>
        <strain evidence="6 7">MG-N-17</strain>
    </source>
</reference>
<dbReference type="GO" id="GO:0020037">
    <property type="term" value="F:heme binding"/>
    <property type="evidence" value="ECO:0007669"/>
    <property type="project" value="InterPro"/>
</dbReference>
<dbReference type="NCBIfam" id="TIGR02604">
    <property type="entry name" value="Piru_Ver_Nterm"/>
    <property type="match status" value="1"/>
</dbReference>
<evidence type="ECO:0000313" key="7">
    <source>
        <dbReference type="Proteomes" id="UP000306196"/>
    </source>
</evidence>
<evidence type="ECO:0000313" key="6">
    <source>
        <dbReference type="EMBL" id="TLD71507.1"/>
    </source>
</evidence>
<dbReference type="Proteomes" id="UP000306196">
    <property type="component" value="Unassembled WGS sequence"/>
</dbReference>
<dbReference type="SUPFAM" id="SSF46626">
    <property type="entry name" value="Cytochrome c"/>
    <property type="match status" value="1"/>
</dbReference>
<keyword evidence="2 4" id="KW-0479">Metal-binding</keyword>
<keyword evidence="3 4" id="KW-0408">Iron</keyword>
<sequence length="1058" mass="117506">MASNRKRQDSNKLASCKTFCARLAKTARHWRFLIPPIHTFAQTTYQNIMHRILFAALLSCVSTIQVAASDFPAPNDTQPLTIPFPTAKESLALMKLPPGFKATVFAAEPDVNNPIACAWDAKGRLWVAENFTYGDNNERYNLKLRDRILIFEDTDNDGVHDKRTVFTDQLQMLTSIERGLGGVWGMAPPHLLFIPDANGDDVPDGPPQVVLEGFSTEAASRHTFANGLKWGPDGWLYGRCGISSTSFIGVPGSKQEERLATAGGMWRYHPTRKVFDIVCAGTTNPWGHDWNEHGELFFINTVIGHLWHGIHGAHLKRMHGQDLNPRVYQQMEQIADHYHWDTGGSWTDSREGAKGSKGADALGGGHAHVGMMIYQGTNWPEYYRGKVFTLNMHGRRVNVEKLERNGSGYVGKHEPDILKSDDPWFRGVEITYGPDGGVYILDWSDIGECHENDGVHRNSGRIYKITYGDAVKPKEADLTKVSDEELVKLQLSDNEWLVRNARLELRERANRDKALTSLAPSLYTQFHAAPNIAKKLNNWWALRILADFTKSDHESPLIHDNLANIYRDSIRLNDPILKSWAIRSVSPAGPADKLNYSESGNLLVEIAKGEVTSTERLVLASSLKTLHPDQKVKLGAVLLARADDSNDPNLPLMYWYGIMDLPPGELVKLFADCQIPLVRKFIARRCAEDIESDPTALNGLLALGKHQADVLLGMGEALDGWAKAKKPEAWDAFAAKIEDDAAAKEALQGLSLLFGDGRAIDDIKKIALDDKADFAQRNNALQSLITAKAEGLRQICEKLLKTRGLNMTALRGLALFDDPAIGKQLALSYRNFYPNEQPVLIETLTSRKGFAKALLDQMAANKVPKTALTVIHARQIRSFKDEALDKQLAEVWGEIRESSADKQKLIADLKAKLTPEVLAKGDPHAGRVLFNMACAACHKLYGEGHLIGPDLTGSGRKDINYLIENIVDPSALLAADYRMTIVTMKDGRVLSGNVAAKSDRTLTLKMVGLEQVLELEQIANTQQLPVSLMPEGLMQAFNEEQVRDLMAYLMTDTQVELK</sequence>
<dbReference type="NCBIfam" id="TIGR02603">
    <property type="entry name" value="CxxCH_TIGR02603"/>
    <property type="match status" value="1"/>
</dbReference>
<dbReference type="GO" id="GO:0046872">
    <property type="term" value="F:metal ion binding"/>
    <property type="evidence" value="ECO:0007669"/>
    <property type="project" value="UniProtKB-KW"/>
</dbReference>
<dbReference type="PANTHER" id="PTHR33546:SF1">
    <property type="entry name" value="LARGE, MULTIFUNCTIONAL SECRETED PROTEIN"/>
    <property type="match status" value="1"/>
</dbReference>
<dbReference type="OrthoDB" id="175027at2"/>